<gene>
    <name evidence="7" type="primary">soxX</name>
    <name evidence="7" type="ORF">E8L99_17535</name>
</gene>
<dbReference type="InterPro" id="IPR009056">
    <property type="entry name" value="Cyt_c-like_dom"/>
</dbReference>
<dbReference type="EMBL" id="CP039865">
    <property type="protein sequence ID" value="QCK87430.1"/>
    <property type="molecule type" value="Genomic_DNA"/>
</dbReference>
<reference evidence="7 8" key="1">
    <citation type="submission" date="2019-04" db="EMBL/GenBank/DDBJ databases">
        <title>Phreatobacter aquaticus sp. nov.</title>
        <authorList>
            <person name="Choi A."/>
            <person name="Baek K."/>
        </authorList>
    </citation>
    <scope>NUCLEOTIDE SEQUENCE [LARGE SCALE GENOMIC DNA]</scope>
    <source>
        <strain evidence="7 8">NMCR1094</strain>
    </source>
</reference>
<dbReference type="PROSITE" id="PS51007">
    <property type="entry name" value="CYTC"/>
    <property type="match status" value="1"/>
</dbReference>
<dbReference type="SUPFAM" id="SSF46626">
    <property type="entry name" value="Cytochrome c"/>
    <property type="match status" value="1"/>
</dbReference>
<dbReference type="InterPro" id="IPR030999">
    <property type="entry name" value="Thiosulf_SoxX"/>
</dbReference>
<evidence type="ECO:0000256" key="5">
    <source>
        <dbReference type="SAM" id="SignalP"/>
    </source>
</evidence>
<dbReference type="RefSeq" id="WP_137100759.1">
    <property type="nucleotide sequence ID" value="NZ_CP039865.1"/>
</dbReference>
<evidence type="ECO:0000256" key="2">
    <source>
        <dbReference type="ARBA" id="ARBA00022723"/>
    </source>
</evidence>
<dbReference type="Pfam" id="PF00034">
    <property type="entry name" value="Cytochrom_C"/>
    <property type="match status" value="1"/>
</dbReference>
<dbReference type="GO" id="GO:0046872">
    <property type="term" value="F:metal ion binding"/>
    <property type="evidence" value="ECO:0007669"/>
    <property type="project" value="UniProtKB-KW"/>
</dbReference>
<keyword evidence="8" id="KW-1185">Reference proteome</keyword>
<organism evidence="7 8">
    <name type="scientific">Phreatobacter aquaticus</name>
    <dbReference type="NCBI Taxonomy" id="2570229"/>
    <lineage>
        <taxon>Bacteria</taxon>
        <taxon>Pseudomonadati</taxon>
        <taxon>Pseudomonadota</taxon>
        <taxon>Alphaproteobacteria</taxon>
        <taxon>Hyphomicrobiales</taxon>
        <taxon>Phreatobacteraceae</taxon>
        <taxon>Phreatobacter</taxon>
    </lineage>
</organism>
<evidence type="ECO:0000313" key="8">
    <source>
        <dbReference type="Proteomes" id="UP000298588"/>
    </source>
</evidence>
<evidence type="ECO:0000259" key="6">
    <source>
        <dbReference type="PROSITE" id="PS51007"/>
    </source>
</evidence>
<evidence type="ECO:0000256" key="3">
    <source>
        <dbReference type="ARBA" id="ARBA00023004"/>
    </source>
</evidence>
<evidence type="ECO:0000256" key="1">
    <source>
        <dbReference type="ARBA" id="ARBA00022617"/>
    </source>
</evidence>
<feature type="domain" description="Cytochrome c" evidence="6">
    <location>
        <begin position="32"/>
        <end position="136"/>
    </location>
</feature>
<dbReference type="NCBIfam" id="TIGR04485">
    <property type="entry name" value="thiosulf_SoxX"/>
    <property type="match status" value="1"/>
</dbReference>
<dbReference type="Gene3D" id="1.10.760.10">
    <property type="entry name" value="Cytochrome c-like domain"/>
    <property type="match status" value="1"/>
</dbReference>
<dbReference type="GO" id="GO:0009055">
    <property type="term" value="F:electron transfer activity"/>
    <property type="evidence" value="ECO:0007669"/>
    <property type="project" value="InterPro"/>
</dbReference>
<dbReference type="KEGG" id="paqt:E8L99_17535"/>
<dbReference type="GO" id="GO:0020037">
    <property type="term" value="F:heme binding"/>
    <property type="evidence" value="ECO:0007669"/>
    <property type="project" value="InterPro"/>
</dbReference>
<feature type="chain" id="PRO_5020483451" evidence="5">
    <location>
        <begin position="23"/>
        <end position="137"/>
    </location>
</feature>
<feature type="signal peptide" evidence="5">
    <location>
        <begin position="1"/>
        <end position="22"/>
    </location>
</feature>
<accession>A0A4D7QI94</accession>
<dbReference type="OrthoDB" id="9793634at2"/>
<evidence type="ECO:0000313" key="7">
    <source>
        <dbReference type="EMBL" id="QCK87430.1"/>
    </source>
</evidence>
<dbReference type="InterPro" id="IPR036909">
    <property type="entry name" value="Cyt_c-like_dom_sf"/>
</dbReference>
<keyword evidence="2 4" id="KW-0479">Metal-binding</keyword>
<dbReference type="Proteomes" id="UP000298588">
    <property type="component" value="Chromosome"/>
</dbReference>
<name>A0A4D7QI94_9HYPH</name>
<dbReference type="AlphaFoldDB" id="A0A4D7QI94"/>
<protein>
    <submittedName>
        <fullName evidence="7">Sulfur oxidation c-type cytochrome SoxX</fullName>
    </submittedName>
</protein>
<evidence type="ECO:0000256" key="4">
    <source>
        <dbReference type="PROSITE-ProRule" id="PRU00433"/>
    </source>
</evidence>
<keyword evidence="1 4" id="KW-0349">Heme</keyword>
<keyword evidence="3 4" id="KW-0408">Iron</keyword>
<sequence length="137" mass="15015">MARLIALWIVLVSLTDPTFADARLAAPAGLTGDAVRGRALVGDRRKSFCLLCHTGPFPEERFMGNLAPPLDGAGSRWSVDELRLRLVDSTRLNLDTIMPAYGRADGLERVARQFQGQPLLSPQDIEDIVAFLANLKE</sequence>
<proteinExistence type="predicted"/>
<keyword evidence="5" id="KW-0732">Signal</keyword>